<gene>
    <name evidence="2" type="ORF">DW663_05360</name>
</gene>
<proteinExistence type="predicted"/>
<evidence type="ECO:0008006" key="4">
    <source>
        <dbReference type="Google" id="ProtNLM"/>
    </source>
</evidence>
<evidence type="ECO:0000313" key="3">
    <source>
        <dbReference type="Proteomes" id="UP000284676"/>
    </source>
</evidence>
<organism evidence="2 3">
    <name type="scientific">Fusobacterium mortiferum</name>
    <dbReference type="NCBI Taxonomy" id="850"/>
    <lineage>
        <taxon>Bacteria</taxon>
        <taxon>Fusobacteriati</taxon>
        <taxon>Fusobacteriota</taxon>
        <taxon>Fusobacteriia</taxon>
        <taxon>Fusobacteriales</taxon>
        <taxon>Fusobacteriaceae</taxon>
        <taxon>Fusobacterium</taxon>
    </lineage>
</organism>
<sequence>MKRLALLLAAMGIVSVGAMAEAPTLKVTSIGQEIEIENENGNQTFDDVWLWNNVNLEYGDWQFGLTAGKQWSVDFDGDGAHSDNGRLQMDVWKKVTPDLKLGTRLRLQDDYDRYYARWDYNGSNNMFFSWGDVWYESNNDDSDVGRKNGTPDYIKAETLPIGVKVGPVKVGYYFQYYGALGSSEATDNHYESEMEHQIRLYAPLYQGEKLGLSFEGRFTIAEEQDWNNDGKDRADKHAGYREYDSFGRTRLYVKFDYKVTESLNVYGQYAYEWRDFDYQEGDKREFYAGAGKENYQDILVGWRYTF</sequence>
<evidence type="ECO:0000313" key="2">
    <source>
        <dbReference type="EMBL" id="RHF72950.1"/>
    </source>
</evidence>
<reference evidence="2 3" key="1">
    <citation type="submission" date="2018-08" db="EMBL/GenBank/DDBJ databases">
        <title>A genome reference for cultivated species of the human gut microbiota.</title>
        <authorList>
            <person name="Zou Y."/>
            <person name="Xue W."/>
            <person name="Luo G."/>
        </authorList>
    </citation>
    <scope>NUCLEOTIDE SEQUENCE [LARGE SCALE GENOMIC DNA]</scope>
    <source>
        <strain evidence="2 3">AM25-1</strain>
    </source>
</reference>
<protein>
    <recommendedName>
        <fullName evidence="4">Porin</fullName>
    </recommendedName>
</protein>
<evidence type="ECO:0000256" key="1">
    <source>
        <dbReference type="SAM" id="SignalP"/>
    </source>
</evidence>
<dbReference type="AlphaFoldDB" id="A0A414PWR6"/>
<dbReference type="EMBL" id="QRHL01000006">
    <property type="protein sequence ID" value="RHF72950.1"/>
    <property type="molecule type" value="Genomic_DNA"/>
</dbReference>
<dbReference type="RefSeq" id="WP_005884388.1">
    <property type="nucleotide sequence ID" value="NZ_CABMMQ010000001.1"/>
</dbReference>
<accession>A0A414PWR6</accession>
<feature type="signal peptide" evidence="1">
    <location>
        <begin position="1"/>
        <end position="20"/>
    </location>
</feature>
<dbReference type="GeneID" id="62763252"/>
<feature type="chain" id="PRO_5019211330" description="Porin" evidence="1">
    <location>
        <begin position="21"/>
        <end position="306"/>
    </location>
</feature>
<name>A0A414PWR6_FUSMR</name>
<comment type="caution">
    <text evidence="2">The sequence shown here is derived from an EMBL/GenBank/DDBJ whole genome shotgun (WGS) entry which is preliminary data.</text>
</comment>
<keyword evidence="1" id="KW-0732">Signal</keyword>
<dbReference type="Proteomes" id="UP000284676">
    <property type="component" value="Unassembled WGS sequence"/>
</dbReference>